<reference evidence="1" key="1">
    <citation type="submission" date="2018-05" db="EMBL/GenBank/DDBJ databases">
        <title>Draft genome of Mucuna pruriens seed.</title>
        <authorList>
            <person name="Nnadi N.E."/>
            <person name="Vos R."/>
            <person name="Hasami M.H."/>
            <person name="Devisetty U.K."/>
            <person name="Aguiy J.C."/>
        </authorList>
    </citation>
    <scope>NUCLEOTIDE SEQUENCE [LARGE SCALE GENOMIC DNA]</scope>
    <source>
        <strain evidence="1">JCA_2017</strain>
    </source>
</reference>
<proteinExistence type="predicted"/>
<evidence type="ECO:0000313" key="2">
    <source>
        <dbReference type="Proteomes" id="UP000257109"/>
    </source>
</evidence>
<feature type="non-terminal residue" evidence="1">
    <location>
        <position position="1"/>
    </location>
</feature>
<comment type="caution">
    <text evidence="1">The sequence shown here is derived from an EMBL/GenBank/DDBJ whole genome shotgun (WGS) entry which is preliminary data.</text>
</comment>
<organism evidence="1 2">
    <name type="scientific">Mucuna pruriens</name>
    <name type="common">Velvet bean</name>
    <name type="synonym">Dolichos pruriens</name>
    <dbReference type="NCBI Taxonomy" id="157652"/>
    <lineage>
        <taxon>Eukaryota</taxon>
        <taxon>Viridiplantae</taxon>
        <taxon>Streptophyta</taxon>
        <taxon>Embryophyta</taxon>
        <taxon>Tracheophyta</taxon>
        <taxon>Spermatophyta</taxon>
        <taxon>Magnoliopsida</taxon>
        <taxon>eudicotyledons</taxon>
        <taxon>Gunneridae</taxon>
        <taxon>Pentapetalae</taxon>
        <taxon>rosids</taxon>
        <taxon>fabids</taxon>
        <taxon>Fabales</taxon>
        <taxon>Fabaceae</taxon>
        <taxon>Papilionoideae</taxon>
        <taxon>50 kb inversion clade</taxon>
        <taxon>NPAAA clade</taxon>
        <taxon>indigoferoid/millettioid clade</taxon>
        <taxon>Phaseoleae</taxon>
        <taxon>Mucuna</taxon>
    </lineage>
</organism>
<dbReference type="AlphaFoldDB" id="A0A371HYB2"/>
<name>A0A371HYB2_MUCPR</name>
<keyword evidence="2" id="KW-1185">Reference proteome</keyword>
<gene>
    <name evidence="1" type="ORF">CR513_08061</name>
</gene>
<dbReference type="Proteomes" id="UP000257109">
    <property type="component" value="Unassembled WGS sequence"/>
</dbReference>
<accession>A0A371HYB2</accession>
<evidence type="ECO:0000313" key="1">
    <source>
        <dbReference type="EMBL" id="RDY07778.1"/>
    </source>
</evidence>
<protein>
    <submittedName>
        <fullName evidence="1">Uncharacterized protein</fullName>
    </submittedName>
</protein>
<dbReference type="EMBL" id="QJKJ01001399">
    <property type="protein sequence ID" value="RDY07778.1"/>
    <property type="molecule type" value="Genomic_DNA"/>
</dbReference>
<sequence length="287" mass="31964">MQESKLPGSKSSYSASGNNVYCRVHASHWLSNCSPTEVVKPVSISLGVNTVNLPSTMIAMDERWLFTSISQDIEDQVHQSAMASQVVPFDNLRPLGVTWQLSWRGAALAPRLGHLRGLTIGPLLLGYWTCKVDRSRNELVWLGQLTRAENLLMGRDQCQEGKKAEADSVRKISVEPGLCVHAKVRNISDSEDWNLVPSRSDYNAKHNAESDTNPIRTGYTYANMSQSQQKDFQVSFVPNGMDHLLLLMSFPKVNGHQIKLFHEGLAPTMDKMKCISLMEPALPDDTP</sequence>